<feature type="region of interest" description="Disordered" evidence="10">
    <location>
        <begin position="1503"/>
        <end position="1560"/>
    </location>
</feature>
<feature type="active site" description="Proton acceptor" evidence="6">
    <location>
        <position position="791"/>
    </location>
</feature>
<reference evidence="12 13" key="1">
    <citation type="submission" date="2018-09" db="EMBL/GenBank/DDBJ databases">
        <authorList>
            <person name="Peiro R."/>
            <person name="Begona"/>
            <person name="Cbmso G."/>
            <person name="Lopez M."/>
            <person name="Gonzalez S."/>
        </authorList>
    </citation>
    <scope>NUCLEOTIDE SEQUENCE [LARGE SCALE GENOMIC DNA]</scope>
</reference>
<dbReference type="PANTHER" id="PTHR24350">
    <property type="entry name" value="SERINE/THREONINE-PROTEIN KINASE IAL-RELATED"/>
    <property type="match status" value="1"/>
</dbReference>
<dbReference type="PROSITE" id="PS50011">
    <property type="entry name" value="PROTEIN_KINASE_DOM"/>
    <property type="match status" value="1"/>
</dbReference>
<dbReference type="SMART" id="SM00220">
    <property type="entry name" value="S_TKc"/>
    <property type="match status" value="1"/>
</dbReference>
<feature type="compositionally biased region" description="Pro residues" evidence="10">
    <location>
        <begin position="182"/>
        <end position="196"/>
    </location>
</feature>
<feature type="cross-link" description="Glycyl lysine isopeptide (Lys-Gly) (interchain with G-Cter in SUMO2)" evidence="8">
    <location>
        <position position="793"/>
    </location>
</feature>
<dbReference type="InterPro" id="IPR008271">
    <property type="entry name" value="Ser/Thr_kinase_AS"/>
</dbReference>
<evidence type="ECO:0000256" key="1">
    <source>
        <dbReference type="ARBA" id="ARBA00022527"/>
    </source>
</evidence>
<dbReference type="PROSITE" id="PS00108">
    <property type="entry name" value="PROTEIN_KINASE_ST"/>
    <property type="match status" value="1"/>
</dbReference>
<feature type="region of interest" description="Disordered" evidence="10">
    <location>
        <begin position="1290"/>
        <end position="1364"/>
    </location>
</feature>
<feature type="compositionally biased region" description="Basic and acidic residues" evidence="10">
    <location>
        <begin position="252"/>
        <end position="273"/>
    </location>
</feature>
<feature type="region of interest" description="Disordered" evidence="10">
    <location>
        <begin position="1026"/>
        <end position="1119"/>
    </location>
</feature>
<feature type="region of interest" description="Disordered" evidence="10">
    <location>
        <begin position="631"/>
        <end position="651"/>
    </location>
</feature>
<feature type="region of interest" description="Disordered" evidence="10">
    <location>
        <begin position="247"/>
        <end position="302"/>
    </location>
</feature>
<keyword evidence="4 12" id="KW-0418">Kinase</keyword>
<evidence type="ECO:0000256" key="5">
    <source>
        <dbReference type="ARBA" id="ARBA00022840"/>
    </source>
</evidence>
<dbReference type="SUPFAM" id="SSF56112">
    <property type="entry name" value="Protein kinase-like (PK-like)"/>
    <property type="match status" value="1"/>
</dbReference>
<keyword evidence="2" id="KW-0808">Transferase</keyword>
<dbReference type="InterPro" id="IPR017441">
    <property type="entry name" value="Protein_kinase_ATP_BS"/>
</dbReference>
<protein>
    <submittedName>
        <fullName evidence="12">Protein_kinase-like_protein</fullName>
    </submittedName>
</protein>
<dbReference type="InterPro" id="IPR030616">
    <property type="entry name" value="Aur-like"/>
</dbReference>
<dbReference type="Gene3D" id="3.30.200.20">
    <property type="entry name" value="Phosphorylase Kinase, domain 1"/>
    <property type="match status" value="2"/>
</dbReference>
<feature type="compositionally biased region" description="Polar residues" evidence="10">
    <location>
        <begin position="69"/>
        <end position="78"/>
    </location>
</feature>
<dbReference type="GO" id="GO:0004674">
    <property type="term" value="F:protein serine/threonine kinase activity"/>
    <property type="evidence" value="ECO:0007669"/>
    <property type="project" value="UniProtKB-KW"/>
</dbReference>
<evidence type="ECO:0000256" key="6">
    <source>
        <dbReference type="PIRSR" id="PIRSR630616-1"/>
    </source>
</evidence>
<evidence type="ECO:0000256" key="7">
    <source>
        <dbReference type="PIRSR" id="PIRSR630616-2"/>
    </source>
</evidence>
<feature type="compositionally biased region" description="Polar residues" evidence="10">
    <location>
        <begin position="1534"/>
        <end position="1545"/>
    </location>
</feature>
<evidence type="ECO:0000259" key="11">
    <source>
        <dbReference type="PROSITE" id="PS50011"/>
    </source>
</evidence>
<feature type="binding site" evidence="7">
    <location>
        <position position="809"/>
    </location>
    <ligand>
        <name>ATP</name>
        <dbReference type="ChEBI" id="CHEBI:30616"/>
    </ligand>
</feature>
<dbReference type="Gene3D" id="1.10.510.10">
    <property type="entry name" value="Transferase(Phosphotransferase) domain 1"/>
    <property type="match status" value="1"/>
</dbReference>
<feature type="region of interest" description="Disordered" evidence="10">
    <location>
        <begin position="380"/>
        <end position="434"/>
    </location>
</feature>
<keyword evidence="1" id="KW-0723">Serine/threonine-protein kinase</keyword>
<evidence type="ECO:0000256" key="3">
    <source>
        <dbReference type="ARBA" id="ARBA00022741"/>
    </source>
</evidence>
<dbReference type="Proteomes" id="UP000319462">
    <property type="component" value="Chromosome 29"/>
</dbReference>
<evidence type="ECO:0000256" key="4">
    <source>
        <dbReference type="ARBA" id="ARBA00022777"/>
    </source>
</evidence>
<feature type="compositionally biased region" description="Polar residues" evidence="10">
    <location>
        <begin position="423"/>
        <end position="434"/>
    </location>
</feature>
<evidence type="ECO:0000313" key="12">
    <source>
        <dbReference type="EMBL" id="SYZ67557.1"/>
    </source>
</evidence>
<feature type="compositionally biased region" description="Low complexity" evidence="10">
    <location>
        <begin position="1026"/>
        <end position="1038"/>
    </location>
</feature>
<keyword evidence="3 7" id="KW-0547">Nucleotide-binding</keyword>
<evidence type="ECO:0000256" key="2">
    <source>
        <dbReference type="ARBA" id="ARBA00022679"/>
    </source>
</evidence>
<dbReference type="PROSITE" id="PS00107">
    <property type="entry name" value="PROTEIN_KINASE_ATP"/>
    <property type="match status" value="1"/>
</dbReference>
<evidence type="ECO:0000256" key="8">
    <source>
        <dbReference type="PIRSR" id="PIRSR630616-3"/>
    </source>
</evidence>
<dbReference type="Pfam" id="PF00069">
    <property type="entry name" value="Pkinase"/>
    <property type="match status" value="2"/>
</dbReference>
<feature type="compositionally biased region" description="Polar residues" evidence="10">
    <location>
        <begin position="1053"/>
        <end position="1071"/>
    </location>
</feature>
<dbReference type="InterPro" id="IPR000719">
    <property type="entry name" value="Prot_kinase_dom"/>
</dbReference>
<sequence>MSDSKHSPAHSQYGGVQSSTDVNSIMTVNSAALRNSGVLSPLAWQHLRHASSPSLTMLGLNRRDGLSASSLVPWSTSPKAAHPVQRRRSPEHDDVSSPRLLRSCSPPVNEVAATVGSPFSTGAASMVVSTERAALIARLSGFHDFALRLPGFSIEDRAASSAVGSKGGNDDVGHKHCQSPEQPRPPEPPLALPPPQQQSGNPRRPAVLFPAPLVPAQQCKAVRSPNPYDASMAREVGNTSVMSVLSVTSRRHSNDEGSSERNRDGMEGEKERPSTAPTAEPPRVNDTSRCFNPTPDTEAPPGVTAAFHRYLEQTRRMILYADSSEADRAVELDGLLMRFHELFDLVRDMYAVVYVQGIAIDRKRFSMVKVLPYDEVSTSSASEGSYKVSPFTSTSVSSTSRAPEKAVLKTRGGTGSTKGALLSSKTQPSNSQLPPLSWRPLAAVTAARSQDAFERGRRTSASSCSSSVACIEVLNNYYVTRLIGVGATGRVHLAVDKQTCKTFAIKTVPRHSRKAVGRRFPLASMSTSDSEGQQLGRPRLGAVDVDGAAAYAGGNTTSNTPPTLVRPFSMAVASARPLMRQGNAGDSMDACLRDAALESLIQVPTVTRPSDTVIPLVENVTAAFSAMVSGSGNGEAPCTTKRPTSRMGSGKHLNDFCSPTCTGDTGRHTAAVRSTNVSESVSGGSFAKSVQSTPSSELPPVEREIRVMRRVCKHPHVAQLKEVIDDEEEDSVHLVMSYAEKGPLTVMHAFDTVLGCAPCDVVRPFSRCVRLLYQLAEALIYVHRHRIVHNDVKPDNILLTEADNILLTDFGESVLISKNPPQLPGSHMFVGAAGGEGLNASVLVPHNRWKSSRGANDSWATMSIVDRLPWGPGVAGHNANTSQMMTETSFLPESSMFLAAGVDVEGRLKGNRLAIGTPAFAAPELIMSSTCSYDSDAWSYGVVLYSVIFGRLPFAAATISDTFDAILNSSLLFPALEAIPQRVGMTVTAYDQWVELCRKLLVREPQQRLALSAVLQHPLFRTASTLGTKSSTSTTGGTAVPLGQRPPSRLYSDLSSASTLRRSNRSSQVLRSVSGRDGSPLMSRAVRTTMPPEMSREAAAASASRRFSMEGSTSPPFAIGSVAQDAMSERHRPQTVASDSQTSSVFASSGTSTVSLSPPATTVVFGRRSKPILAGDVAPQTWREMRPVSAARPECQYASQSFSPAGQYSFYGASSVHTASFTVAEQRGRRREHTLVYNQCLSSQSSSVTESAINESLFSASTPFKESPPDRIVTPGMQLTSCADFTSPLPCPLTRAGSNTPDLGAGENERSQQHQIGKEGSSSPNGTGATTTLAVVAAPAPPTSPPATSSAGRPRSFAATRRTREGRAALTPYVERRCNGEVSREVQGSCITDLDYFSCWDSSVSEAADSGGGEDEELRRTIHDRVSQRLKPPLQLSCTDSCGSLNSVEPLVSVQEVAAQHGKQKDRRECVHLVPGFPNGDSTIVLGSPGNCTAALGLLRKAREAESPAQRRDPKSSPPSEDLKLGGAGRGRTSPCQPLHKSTSELPPALTRRLQFWRHR</sequence>
<feature type="region of interest" description="Disordered" evidence="10">
    <location>
        <begin position="160"/>
        <end position="208"/>
    </location>
</feature>
<name>A0A3P3ZBH2_LEIBR</name>
<feature type="compositionally biased region" description="Basic and acidic residues" evidence="10">
    <location>
        <begin position="1503"/>
        <end position="1515"/>
    </location>
</feature>
<feature type="compositionally biased region" description="Low complexity" evidence="10">
    <location>
        <begin position="1327"/>
        <end position="1338"/>
    </location>
</feature>
<gene>
    <name evidence="12" type="ORF">LBRM2904_29.0390</name>
</gene>
<evidence type="ECO:0000256" key="9">
    <source>
        <dbReference type="PROSITE-ProRule" id="PRU10141"/>
    </source>
</evidence>
<feature type="binding site" evidence="9">
    <location>
        <position position="506"/>
    </location>
    <ligand>
        <name>ATP</name>
        <dbReference type="ChEBI" id="CHEBI:30616"/>
    </ligand>
</feature>
<feature type="compositionally biased region" description="Low complexity" evidence="10">
    <location>
        <begin position="1090"/>
        <end position="1110"/>
    </location>
</feature>
<feature type="compositionally biased region" description="Low complexity" evidence="10">
    <location>
        <begin position="1346"/>
        <end position="1360"/>
    </location>
</feature>
<dbReference type="EMBL" id="LS997628">
    <property type="protein sequence ID" value="SYZ67557.1"/>
    <property type="molecule type" value="Genomic_DNA"/>
</dbReference>
<feature type="region of interest" description="Disordered" evidence="10">
    <location>
        <begin position="69"/>
        <end position="104"/>
    </location>
</feature>
<dbReference type="InterPro" id="IPR011009">
    <property type="entry name" value="Kinase-like_dom_sf"/>
</dbReference>
<dbReference type="GO" id="GO:0005524">
    <property type="term" value="F:ATP binding"/>
    <property type="evidence" value="ECO:0007669"/>
    <property type="project" value="UniProtKB-UniRule"/>
</dbReference>
<organism evidence="12 13">
    <name type="scientific">Leishmania braziliensis MHOM/BR/75/M2904</name>
    <dbReference type="NCBI Taxonomy" id="420245"/>
    <lineage>
        <taxon>Eukaryota</taxon>
        <taxon>Discoba</taxon>
        <taxon>Euglenozoa</taxon>
        <taxon>Kinetoplastea</taxon>
        <taxon>Metakinetoplastina</taxon>
        <taxon>Trypanosomatida</taxon>
        <taxon>Trypanosomatidae</taxon>
        <taxon>Leishmaniinae</taxon>
        <taxon>Leishmania</taxon>
        <taxon>Leishmania braziliensis species complex</taxon>
    </lineage>
</organism>
<proteinExistence type="predicted"/>
<evidence type="ECO:0000256" key="10">
    <source>
        <dbReference type="SAM" id="MobiDB-lite"/>
    </source>
</evidence>
<evidence type="ECO:0000313" key="13">
    <source>
        <dbReference type="Proteomes" id="UP000319462"/>
    </source>
</evidence>
<feature type="compositionally biased region" description="Polar residues" evidence="10">
    <location>
        <begin position="285"/>
        <end position="295"/>
    </location>
</feature>
<feature type="domain" description="Protein kinase" evidence="11">
    <location>
        <begin position="477"/>
        <end position="1020"/>
    </location>
</feature>
<keyword evidence="5 7" id="KW-0067">ATP-binding</keyword>
<accession>A0A3P3ZBH2</accession>